<dbReference type="Proteomes" id="UP000298049">
    <property type="component" value="Chromosome"/>
</dbReference>
<evidence type="ECO:0000256" key="1">
    <source>
        <dbReference type="SAM" id="MobiDB-lite"/>
    </source>
</evidence>
<dbReference type="PROSITE" id="PS50112">
    <property type="entry name" value="PAS"/>
    <property type="match status" value="1"/>
</dbReference>
<organism evidence="6 7">
    <name type="scientific">Hydrocarboniclastica marina</name>
    <dbReference type="NCBI Taxonomy" id="2259620"/>
    <lineage>
        <taxon>Bacteria</taxon>
        <taxon>Pseudomonadati</taxon>
        <taxon>Pseudomonadota</taxon>
        <taxon>Gammaproteobacteria</taxon>
        <taxon>Alteromonadales</taxon>
        <taxon>Alteromonadaceae</taxon>
        <taxon>Hydrocarboniclastica</taxon>
    </lineage>
</organism>
<protein>
    <submittedName>
        <fullName evidence="6">EAL domain-containing protein</fullName>
    </submittedName>
</protein>
<evidence type="ECO:0000259" key="5">
    <source>
        <dbReference type="PROSITE" id="PS50887"/>
    </source>
</evidence>
<dbReference type="PANTHER" id="PTHR44757:SF4">
    <property type="entry name" value="DIGUANYLATE CYCLASE DGCE-RELATED"/>
    <property type="match status" value="1"/>
</dbReference>
<dbReference type="SUPFAM" id="SSF55073">
    <property type="entry name" value="Nucleotide cyclase"/>
    <property type="match status" value="1"/>
</dbReference>
<dbReference type="EMBL" id="CP031093">
    <property type="protein sequence ID" value="QCF25229.1"/>
    <property type="molecule type" value="Genomic_DNA"/>
</dbReference>
<dbReference type="PROSITE" id="PS50887">
    <property type="entry name" value="GGDEF"/>
    <property type="match status" value="1"/>
</dbReference>
<evidence type="ECO:0000259" key="3">
    <source>
        <dbReference type="PROSITE" id="PS50113"/>
    </source>
</evidence>
<feature type="domain" description="PAC" evidence="3">
    <location>
        <begin position="242"/>
        <end position="294"/>
    </location>
</feature>
<dbReference type="Gene3D" id="3.30.450.20">
    <property type="entry name" value="PAS domain"/>
    <property type="match status" value="2"/>
</dbReference>
<dbReference type="InterPro" id="IPR013656">
    <property type="entry name" value="PAS_4"/>
</dbReference>
<feature type="region of interest" description="Disordered" evidence="1">
    <location>
        <begin position="1"/>
        <end position="27"/>
    </location>
</feature>
<evidence type="ECO:0000259" key="2">
    <source>
        <dbReference type="PROSITE" id="PS50112"/>
    </source>
</evidence>
<feature type="domain" description="GGDEF" evidence="5">
    <location>
        <begin position="324"/>
        <end position="457"/>
    </location>
</feature>
<dbReference type="InterPro" id="IPR001633">
    <property type="entry name" value="EAL_dom"/>
</dbReference>
<gene>
    <name evidence="6" type="ORF">soil367_04385</name>
</gene>
<dbReference type="InterPro" id="IPR013655">
    <property type="entry name" value="PAS_fold_3"/>
</dbReference>
<dbReference type="InterPro" id="IPR029787">
    <property type="entry name" value="Nucleotide_cyclase"/>
</dbReference>
<dbReference type="Pfam" id="PF08447">
    <property type="entry name" value="PAS_3"/>
    <property type="match status" value="1"/>
</dbReference>
<dbReference type="SUPFAM" id="SSF141868">
    <property type="entry name" value="EAL domain-like"/>
    <property type="match status" value="1"/>
</dbReference>
<dbReference type="NCBIfam" id="TIGR00254">
    <property type="entry name" value="GGDEF"/>
    <property type="match status" value="1"/>
</dbReference>
<proteinExistence type="predicted"/>
<dbReference type="NCBIfam" id="TIGR00229">
    <property type="entry name" value="sensory_box"/>
    <property type="match status" value="2"/>
</dbReference>
<dbReference type="CDD" id="cd01949">
    <property type="entry name" value="GGDEF"/>
    <property type="match status" value="1"/>
</dbReference>
<sequence length="717" mass="79897">MDDRSSQKALLRRWPQPSPATAVTGGESGQQFFDDSSLAFFVLTSGGFFHWTNAAWTRSFGWTEDDLQGEPCLNFIHPEDRDCFDTAITPPVDRAANSSLLARFRDRQGGYHLLEWSMEPNAIGLLQGLARQFTRSETTDGAAERARAQLEQRYARLANDWQAGSPADCKLPVAVGEAHITTDSKGVITGLNRVAEQLTGWALDAARGLPLDHVLSLHRPSAGEKIPNPGLEALRSGAPSTLTEPAHIVRKNGLHVPVELAAAPVFNGTGQPAGAVSVFFDVSCTRDLAERVRHSATHDDLTGLLNRSEFEERLNHVLAAASPPPHALLQLDLDRFRIINDSCGHVAGDELLRQVAGELQLQIRPRDTLARLGSDEFVLLLEKCTPEQAHRKACDIQSFIRNFRFSWGDSSFQIGMSIGIALIDEQATSSRRILEHAESACAMAKEAGRDRIYVFDKGDKHDQHQSTYRYWVTKVTEALETDKIELMAQPIVAIQTGEEKGSHFEVLARLRDDDGNMIPPASFINAAERYNLMPRLDRYVVSKVFRWLADNPAAVVDLDICSINLSASTLGDDRFPGFLKELVRRYRIPTHKVCFEITETMAIRNLSKTIELAAEFKRLGFLFSLDDFGSGFASYHYLKRLPVDFLKIDGEFVRGILEDPMDEAMVRSMNEIGHIMGKKTIAEYVESQPLLEKLKHIGVDYVQGFTIGEPNHLLVMH</sequence>
<dbReference type="InterPro" id="IPR000160">
    <property type="entry name" value="GGDEF_dom"/>
</dbReference>
<accession>A0A4P7XE82</accession>
<dbReference type="Pfam" id="PF00990">
    <property type="entry name" value="GGDEF"/>
    <property type="match status" value="1"/>
</dbReference>
<dbReference type="Gene3D" id="3.30.70.270">
    <property type="match status" value="1"/>
</dbReference>
<dbReference type="PROSITE" id="PS50883">
    <property type="entry name" value="EAL"/>
    <property type="match status" value="1"/>
</dbReference>
<feature type="domain" description="PAS" evidence="2">
    <location>
        <begin position="31"/>
        <end position="99"/>
    </location>
</feature>
<name>A0A4P7XE82_9ALTE</name>
<dbReference type="Pfam" id="PF00563">
    <property type="entry name" value="EAL"/>
    <property type="match status" value="1"/>
</dbReference>
<dbReference type="KEGG" id="hmi:soil367_04385"/>
<dbReference type="InterPro" id="IPR035965">
    <property type="entry name" value="PAS-like_dom_sf"/>
</dbReference>
<dbReference type="PROSITE" id="PS50113">
    <property type="entry name" value="PAC"/>
    <property type="match status" value="1"/>
</dbReference>
<dbReference type="OrthoDB" id="9816309at2"/>
<dbReference type="CDD" id="cd00130">
    <property type="entry name" value="PAS"/>
    <property type="match status" value="2"/>
</dbReference>
<dbReference type="InterPro" id="IPR000014">
    <property type="entry name" value="PAS"/>
</dbReference>
<dbReference type="SMART" id="SM00052">
    <property type="entry name" value="EAL"/>
    <property type="match status" value="1"/>
</dbReference>
<evidence type="ECO:0000313" key="7">
    <source>
        <dbReference type="Proteomes" id="UP000298049"/>
    </source>
</evidence>
<feature type="domain" description="EAL" evidence="4">
    <location>
        <begin position="468"/>
        <end position="717"/>
    </location>
</feature>
<dbReference type="AlphaFoldDB" id="A0A4P7XE82"/>
<dbReference type="SMART" id="SM00091">
    <property type="entry name" value="PAS"/>
    <property type="match status" value="2"/>
</dbReference>
<dbReference type="InterPro" id="IPR043128">
    <property type="entry name" value="Rev_trsase/Diguanyl_cyclase"/>
</dbReference>
<dbReference type="SUPFAM" id="SSF55785">
    <property type="entry name" value="PYP-like sensor domain (PAS domain)"/>
    <property type="match status" value="2"/>
</dbReference>
<evidence type="ECO:0000313" key="6">
    <source>
        <dbReference type="EMBL" id="QCF25229.1"/>
    </source>
</evidence>
<dbReference type="SMART" id="SM00267">
    <property type="entry name" value="GGDEF"/>
    <property type="match status" value="1"/>
</dbReference>
<dbReference type="CDD" id="cd01948">
    <property type="entry name" value="EAL"/>
    <property type="match status" value="1"/>
</dbReference>
<dbReference type="PANTHER" id="PTHR44757">
    <property type="entry name" value="DIGUANYLATE CYCLASE DGCP"/>
    <property type="match status" value="1"/>
</dbReference>
<dbReference type="InterPro" id="IPR052155">
    <property type="entry name" value="Biofilm_reg_signaling"/>
</dbReference>
<dbReference type="Pfam" id="PF08448">
    <property type="entry name" value="PAS_4"/>
    <property type="match status" value="1"/>
</dbReference>
<dbReference type="RefSeq" id="WP_136547273.1">
    <property type="nucleotide sequence ID" value="NZ_CP031093.1"/>
</dbReference>
<dbReference type="InterPro" id="IPR000700">
    <property type="entry name" value="PAS-assoc_C"/>
</dbReference>
<reference evidence="6 7" key="1">
    <citation type="submission" date="2018-07" db="EMBL/GenBank/DDBJ databases">
        <title>Marsedoiliclastica nanhaica gen. nov. sp. nov., a novel marine hydrocarbonoclastic bacterium isolated from an in-situ enriched hydrocarbon-degrading consortium in deep-sea sediment.</title>
        <authorList>
            <person name="Dong C."/>
            <person name="Ma T."/>
            <person name="Liu R."/>
            <person name="Shao Z."/>
        </authorList>
    </citation>
    <scope>NUCLEOTIDE SEQUENCE [LARGE SCALE GENOMIC DNA]</scope>
    <source>
        <strain evidence="7">soil36-7</strain>
    </source>
</reference>
<dbReference type="InterPro" id="IPR035919">
    <property type="entry name" value="EAL_sf"/>
</dbReference>
<evidence type="ECO:0000259" key="4">
    <source>
        <dbReference type="PROSITE" id="PS50883"/>
    </source>
</evidence>
<dbReference type="Gene3D" id="3.20.20.450">
    <property type="entry name" value="EAL domain"/>
    <property type="match status" value="1"/>
</dbReference>
<keyword evidence="7" id="KW-1185">Reference proteome</keyword>